<proteinExistence type="predicted"/>
<gene>
    <name evidence="2" type="ORF">LCGC14_0627790</name>
</gene>
<keyword evidence="1" id="KW-1133">Transmembrane helix</keyword>
<sequence>MSLGFTWQQGESLPRKSFNLNRNPEKGERKMIKCFSLGIACMVITVFMGLAFPRGFNVLTDILVNVFGVISLLLIVKAIAKVPTPDKERGK</sequence>
<protein>
    <submittedName>
        <fullName evidence="2">Uncharacterized protein</fullName>
    </submittedName>
</protein>
<name>A0A0F9R7Z1_9ZZZZ</name>
<keyword evidence="1" id="KW-0472">Membrane</keyword>
<evidence type="ECO:0000256" key="1">
    <source>
        <dbReference type="SAM" id="Phobius"/>
    </source>
</evidence>
<feature type="transmembrane region" description="Helical" evidence="1">
    <location>
        <begin position="34"/>
        <end position="56"/>
    </location>
</feature>
<comment type="caution">
    <text evidence="2">The sequence shown here is derived from an EMBL/GenBank/DDBJ whole genome shotgun (WGS) entry which is preliminary data.</text>
</comment>
<keyword evidence="1" id="KW-0812">Transmembrane</keyword>
<reference evidence="2" key="1">
    <citation type="journal article" date="2015" name="Nature">
        <title>Complex archaea that bridge the gap between prokaryotes and eukaryotes.</title>
        <authorList>
            <person name="Spang A."/>
            <person name="Saw J.H."/>
            <person name="Jorgensen S.L."/>
            <person name="Zaremba-Niedzwiedzka K."/>
            <person name="Martijn J."/>
            <person name="Lind A.E."/>
            <person name="van Eijk R."/>
            <person name="Schleper C."/>
            <person name="Guy L."/>
            <person name="Ettema T.J."/>
        </authorList>
    </citation>
    <scope>NUCLEOTIDE SEQUENCE</scope>
</reference>
<evidence type="ECO:0000313" key="2">
    <source>
        <dbReference type="EMBL" id="KKN50914.1"/>
    </source>
</evidence>
<dbReference type="EMBL" id="LAZR01001089">
    <property type="protein sequence ID" value="KKN50914.1"/>
    <property type="molecule type" value="Genomic_DNA"/>
</dbReference>
<feature type="transmembrane region" description="Helical" evidence="1">
    <location>
        <begin position="62"/>
        <end position="80"/>
    </location>
</feature>
<accession>A0A0F9R7Z1</accession>
<organism evidence="2">
    <name type="scientific">marine sediment metagenome</name>
    <dbReference type="NCBI Taxonomy" id="412755"/>
    <lineage>
        <taxon>unclassified sequences</taxon>
        <taxon>metagenomes</taxon>
        <taxon>ecological metagenomes</taxon>
    </lineage>
</organism>
<dbReference type="AlphaFoldDB" id="A0A0F9R7Z1"/>